<reference evidence="3" key="1">
    <citation type="journal article" date="2019" name="Int. J. Syst. Evol. Microbiol.">
        <title>The Global Catalogue of Microorganisms (GCM) 10K type strain sequencing project: providing services to taxonomists for standard genome sequencing and annotation.</title>
        <authorList>
            <consortium name="The Broad Institute Genomics Platform"/>
            <consortium name="The Broad Institute Genome Sequencing Center for Infectious Disease"/>
            <person name="Wu L."/>
            <person name="Ma J."/>
        </authorList>
    </citation>
    <scope>NUCLEOTIDE SEQUENCE [LARGE SCALE GENOMIC DNA]</scope>
    <source>
        <strain evidence="3">JCM 12393</strain>
    </source>
</reference>
<evidence type="ECO:0000313" key="3">
    <source>
        <dbReference type="Proteomes" id="UP001499863"/>
    </source>
</evidence>
<evidence type="ECO:0000313" key="2">
    <source>
        <dbReference type="EMBL" id="GAA1392884.1"/>
    </source>
</evidence>
<dbReference type="InterPro" id="IPR032466">
    <property type="entry name" value="Metal_Hydrolase"/>
</dbReference>
<dbReference type="Proteomes" id="UP001499863">
    <property type="component" value="Unassembled WGS sequence"/>
</dbReference>
<organism evidence="2 3">
    <name type="scientific">Kitasatospora putterlickiae</name>
    <dbReference type="NCBI Taxonomy" id="221725"/>
    <lineage>
        <taxon>Bacteria</taxon>
        <taxon>Bacillati</taxon>
        <taxon>Actinomycetota</taxon>
        <taxon>Actinomycetes</taxon>
        <taxon>Kitasatosporales</taxon>
        <taxon>Streptomycetaceae</taxon>
        <taxon>Kitasatospora</taxon>
    </lineage>
</organism>
<dbReference type="SUPFAM" id="SSF51556">
    <property type="entry name" value="Metallo-dependent hydrolases"/>
    <property type="match status" value="1"/>
</dbReference>
<dbReference type="PANTHER" id="PTHR43383">
    <property type="entry name" value="NODULIN 6"/>
    <property type="match status" value="1"/>
</dbReference>
<feature type="domain" description="Amidohydrolase-related" evidence="1">
    <location>
        <begin position="225"/>
        <end position="386"/>
    </location>
</feature>
<sequence length="389" mass="42187">MPAEPTSTEPTPAELRRHIAALPLIDHHVHASLASPVTRGRFETLITESDRPIPAGVTQFDSQIGFAIRRHCAPLLGLPPHASADAYWAARSERTPEELSDLFLAAAGVSDWLLDTGFKSDELLSPDTLAERLPARFSEIVRLETVLEGIAPTSGAARLADDFRTALADATASAVGLKSIIAYRYGFDFAPARPSAQEVERAAGAWLRELEAGAPVRVSDPVLLRMALWTGVDTGLPLQLHAGYGDPDLDLRRCDPLLLMPWLKEIEGTGTDVVLLHCYPFQRNAGFLAQVFPHVYFDVGLGVNYTGAASTAVVAESLELAPFTKVLYSSDAWGPPELHLLGSVLWRRGMSRALGGWVEEGEWSEADAVRVATMIGRTNAQRLYGLPHA</sequence>
<dbReference type="InterPro" id="IPR006680">
    <property type="entry name" value="Amidohydro-rel"/>
</dbReference>
<dbReference type="Gene3D" id="3.20.20.140">
    <property type="entry name" value="Metal-dependent hydrolases"/>
    <property type="match status" value="1"/>
</dbReference>
<dbReference type="EMBL" id="BAAAKJ010000131">
    <property type="protein sequence ID" value="GAA1392884.1"/>
    <property type="molecule type" value="Genomic_DNA"/>
</dbReference>
<dbReference type="RefSeq" id="WP_344333204.1">
    <property type="nucleotide sequence ID" value="NZ_BAAAKJ010000131.1"/>
</dbReference>
<accession>A0ABP4IL35</accession>
<proteinExistence type="predicted"/>
<name>A0ABP4IL35_9ACTN</name>
<protein>
    <submittedName>
        <fullName evidence="2">Amidohydrolase family protein</fullName>
    </submittedName>
</protein>
<keyword evidence="3" id="KW-1185">Reference proteome</keyword>
<comment type="caution">
    <text evidence="2">The sequence shown here is derived from an EMBL/GenBank/DDBJ whole genome shotgun (WGS) entry which is preliminary data.</text>
</comment>
<dbReference type="PANTHER" id="PTHR43383:SF2">
    <property type="entry name" value="AMIDOHYDROLASE 2 FAMILY PROTEIN"/>
    <property type="match status" value="1"/>
</dbReference>
<gene>
    <name evidence="2" type="ORF">GCM10009639_25170</name>
</gene>
<evidence type="ECO:0000259" key="1">
    <source>
        <dbReference type="Pfam" id="PF04909"/>
    </source>
</evidence>
<dbReference type="Pfam" id="PF04909">
    <property type="entry name" value="Amidohydro_2"/>
    <property type="match status" value="1"/>
</dbReference>